<dbReference type="PRINTS" id="PR00463">
    <property type="entry name" value="EP450I"/>
</dbReference>
<dbReference type="OMA" id="IRMIPFD"/>
<dbReference type="GO" id="GO:0016709">
    <property type="term" value="F:oxidoreductase activity, acting on paired donors, with incorporation or reduction of molecular oxygen, NAD(P)H as one donor, and incorporation of one atom of oxygen"/>
    <property type="evidence" value="ECO:0007669"/>
    <property type="project" value="TreeGrafter"/>
</dbReference>
<dbReference type="GO" id="GO:0020037">
    <property type="term" value="F:heme binding"/>
    <property type="evidence" value="ECO:0007669"/>
    <property type="project" value="InterPro"/>
</dbReference>
<dbReference type="GO" id="GO:0005506">
    <property type="term" value="F:iron ion binding"/>
    <property type="evidence" value="ECO:0007669"/>
    <property type="project" value="InterPro"/>
</dbReference>
<evidence type="ECO:0000256" key="2">
    <source>
        <dbReference type="ARBA" id="ARBA00022692"/>
    </source>
</evidence>
<proteinExistence type="predicted"/>
<evidence type="ECO:0000313" key="8">
    <source>
        <dbReference type="Proteomes" id="UP000324705"/>
    </source>
</evidence>
<dbReference type="Gramene" id="TRITD2Bv1G208630.1">
    <property type="protein sequence ID" value="TRITD2Bv1G208630.1"/>
    <property type="gene ID" value="TRITD2Bv1G208630"/>
</dbReference>
<evidence type="ECO:0000313" key="7">
    <source>
        <dbReference type="EMBL" id="VAH50937.1"/>
    </source>
</evidence>
<evidence type="ECO:0000256" key="5">
    <source>
        <dbReference type="ARBA" id="ARBA00023136"/>
    </source>
</evidence>
<evidence type="ECO:0000256" key="4">
    <source>
        <dbReference type="ARBA" id="ARBA00022989"/>
    </source>
</evidence>
<keyword evidence="2" id="KW-0812">Transmembrane</keyword>
<dbReference type="PANTHER" id="PTHR24298">
    <property type="entry name" value="FLAVONOID 3'-MONOOXYGENASE-RELATED"/>
    <property type="match status" value="1"/>
</dbReference>
<dbReference type="PANTHER" id="PTHR24298:SF823">
    <property type="entry name" value="CYTOCHROME P450 SUPERFAMILY PROTEIN-RELATED"/>
    <property type="match status" value="1"/>
</dbReference>
<keyword evidence="6" id="KW-0349">Heme</keyword>
<organism evidence="7 8">
    <name type="scientific">Triticum turgidum subsp. durum</name>
    <name type="common">Durum wheat</name>
    <name type="synonym">Triticum durum</name>
    <dbReference type="NCBI Taxonomy" id="4567"/>
    <lineage>
        <taxon>Eukaryota</taxon>
        <taxon>Viridiplantae</taxon>
        <taxon>Streptophyta</taxon>
        <taxon>Embryophyta</taxon>
        <taxon>Tracheophyta</taxon>
        <taxon>Spermatophyta</taxon>
        <taxon>Magnoliopsida</taxon>
        <taxon>Liliopsida</taxon>
        <taxon>Poales</taxon>
        <taxon>Poaceae</taxon>
        <taxon>BOP clade</taxon>
        <taxon>Pooideae</taxon>
        <taxon>Triticodae</taxon>
        <taxon>Triticeae</taxon>
        <taxon>Triticinae</taxon>
        <taxon>Triticum</taxon>
    </lineage>
</organism>
<dbReference type="GO" id="GO:0016020">
    <property type="term" value="C:membrane"/>
    <property type="evidence" value="ECO:0007669"/>
    <property type="project" value="UniProtKB-SubCell"/>
</dbReference>
<reference evidence="7 8" key="1">
    <citation type="submission" date="2017-09" db="EMBL/GenBank/DDBJ databases">
        <authorList>
            <consortium name="International Durum Wheat Genome Sequencing Consortium (IDWGSC)"/>
            <person name="Milanesi L."/>
        </authorList>
    </citation>
    <scope>NUCLEOTIDE SEQUENCE [LARGE SCALE GENOMIC DNA]</scope>
    <source>
        <strain evidence="8">cv. Svevo</strain>
    </source>
</reference>
<dbReference type="InterPro" id="IPR036396">
    <property type="entry name" value="Cyt_P450_sf"/>
</dbReference>
<dbReference type="AlphaFoldDB" id="A0A9R1PW92"/>
<feature type="binding site" description="axial binding residue" evidence="6">
    <location>
        <position position="94"/>
    </location>
    <ligand>
        <name>heme</name>
        <dbReference type="ChEBI" id="CHEBI:30413"/>
    </ligand>
    <ligandPart>
        <name>Fe</name>
        <dbReference type="ChEBI" id="CHEBI:18248"/>
    </ligandPart>
</feature>
<name>A0A9R1PW92_TRITD</name>
<dbReference type="Proteomes" id="UP000324705">
    <property type="component" value="Chromosome 2B"/>
</dbReference>
<keyword evidence="3 6" id="KW-0479">Metal-binding</keyword>
<comment type="subcellular location">
    <subcellularLocation>
        <location evidence="1">Membrane</location>
        <topology evidence="1">Single-pass membrane protein</topology>
    </subcellularLocation>
</comment>
<evidence type="ECO:0000256" key="6">
    <source>
        <dbReference type="PIRSR" id="PIRSR602401-1"/>
    </source>
</evidence>
<accession>A0A9R1PW92</accession>
<evidence type="ECO:0000256" key="1">
    <source>
        <dbReference type="ARBA" id="ARBA00004167"/>
    </source>
</evidence>
<dbReference type="EMBL" id="LT934114">
    <property type="protein sequence ID" value="VAH50937.1"/>
    <property type="molecule type" value="Genomic_DNA"/>
</dbReference>
<dbReference type="InterPro" id="IPR002401">
    <property type="entry name" value="Cyt_P450_E_grp-I"/>
</dbReference>
<sequence length="159" mass="17866">MEVLRLYPTATLVFRQVSEQDDIIHDGQRIPTGTNVLFPLKSLAQDKATWVNPDEFKPERFLADKGGESISLVAAAGSGGEIRMIPFDAGRRVCPGMAVAMLHMGYFTANLVREFEWREAKGELAVDLRPHFGFFTVMKHPLRAHLAVLTRREGARKEE</sequence>
<evidence type="ECO:0008006" key="9">
    <source>
        <dbReference type="Google" id="ProtNLM"/>
    </source>
</evidence>
<keyword evidence="4" id="KW-1133">Transmembrane helix</keyword>
<comment type="cofactor">
    <cofactor evidence="6">
        <name>heme</name>
        <dbReference type="ChEBI" id="CHEBI:30413"/>
    </cofactor>
</comment>
<keyword evidence="6" id="KW-0408">Iron</keyword>
<keyword evidence="8" id="KW-1185">Reference proteome</keyword>
<protein>
    <recommendedName>
        <fullName evidence="9">Cytochrome P450</fullName>
    </recommendedName>
</protein>
<evidence type="ECO:0000256" key="3">
    <source>
        <dbReference type="ARBA" id="ARBA00022723"/>
    </source>
</evidence>
<gene>
    <name evidence="7" type="ORF">TRITD_2Bv1G208630</name>
</gene>
<keyword evidence="5" id="KW-0472">Membrane</keyword>
<dbReference type="InterPro" id="IPR051103">
    <property type="entry name" value="Plant_metabolite_P450s"/>
</dbReference>
<dbReference type="Pfam" id="PF00067">
    <property type="entry name" value="p450"/>
    <property type="match status" value="1"/>
</dbReference>
<dbReference type="SUPFAM" id="SSF48264">
    <property type="entry name" value="Cytochrome P450"/>
    <property type="match status" value="1"/>
</dbReference>
<dbReference type="Gene3D" id="1.10.630.10">
    <property type="entry name" value="Cytochrome P450"/>
    <property type="match status" value="1"/>
</dbReference>
<dbReference type="InterPro" id="IPR001128">
    <property type="entry name" value="Cyt_P450"/>
</dbReference>